<dbReference type="GO" id="GO:0003723">
    <property type="term" value="F:RNA binding"/>
    <property type="evidence" value="ECO:0007669"/>
    <property type="project" value="UniProtKB-KW"/>
</dbReference>
<dbReference type="PANTHER" id="PTHR36984:SF1">
    <property type="entry name" value="CRISPR-ASSOCIATED ENDORIBONUCLEASE CAS6 1"/>
    <property type="match status" value="1"/>
</dbReference>
<dbReference type="GeneID" id="94551089"/>
<dbReference type="Gene3D" id="3.30.70.1890">
    <property type="match status" value="1"/>
</dbReference>
<feature type="domain" description="CRISPR associated protein Cas6 C-terminal" evidence="4">
    <location>
        <begin position="105"/>
        <end position="220"/>
    </location>
</feature>
<reference evidence="5 6" key="1">
    <citation type="submission" date="2018-04" db="EMBL/GenBank/DDBJ databases">
        <title>Genomic Encyclopedia of Type Strains, Phase IV (KMG-IV): sequencing the most valuable type-strain genomes for metagenomic binning, comparative biology and taxonomic classification.</title>
        <authorList>
            <person name="Goeker M."/>
        </authorList>
    </citation>
    <scope>NUCLEOTIDE SEQUENCE [LARGE SCALE GENOMIC DNA]</scope>
    <source>
        <strain evidence="5 6">DSM 28520</strain>
    </source>
</reference>
<evidence type="ECO:0000259" key="4">
    <source>
        <dbReference type="Pfam" id="PF01881"/>
    </source>
</evidence>
<dbReference type="InterPro" id="IPR010156">
    <property type="entry name" value="CRISPR-assoc_prot_Cas6"/>
</dbReference>
<dbReference type="GO" id="GO:0016788">
    <property type="term" value="F:hydrolase activity, acting on ester bonds"/>
    <property type="evidence" value="ECO:0007669"/>
    <property type="project" value="InterPro"/>
</dbReference>
<dbReference type="GO" id="GO:0051607">
    <property type="term" value="P:defense response to virus"/>
    <property type="evidence" value="ECO:0007669"/>
    <property type="project" value="UniProtKB-KW"/>
</dbReference>
<gene>
    <name evidence="5" type="ORF">C7382_11144</name>
</gene>
<dbReference type="Gene3D" id="3.30.70.1900">
    <property type="match status" value="1"/>
</dbReference>
<dbReference type="PANTHER" id="PTHR36984">
    <property type="entry name" value="CRISPR-ASSOCIATED ENDORIBONUCLEASE CAS6 1"/>
    <property type="match status" value="1"/>
</dbReference>
<comment type="similarity">
    <text evidence="1">Belongs to the CRISPR-associated protein Cas6/Cse3/CasE family.</text>
</comment>
<proteinExistence type="inferred from homology"/>
<keyword evidence="3" id="KW-0051">Antiviral defense</keyword>
<evidence type="ECO:0000256" key="3">
    <source>
        <dbReference type="ARBA" id="ARBA00023118"/>
    </source>
</evidence>
<dbReference type="RefSeq" id="WP_116679625.1">
    <property type="nucleotide sequence ID" value="NZ_QEKY01000011.1"/>
</dbReference>
<dbReference type="NCBIfam" id="TIGR01877">
    <property type="entry name" value="cas_cas6"/>
    <property type="match status" value="1"/>
</dbReference>
<dbReference type="InterPro" id="IPR049435">
    <property type="entry name" value="Cas_Cas6_C"/>
</dbReference>
<dbReference type="EMBL" id="QEKY01000011">
    <property type="protein sequence ID" value="PVZ08797.1"/>
    <property type="molecule type" value="Genomic_DNA"/>
</dbReference>
<dbReference type="CDD" id="cd21140">
    <property type="entry name" value="Cas6_I-like"/>
    <property type="match status" value="1"/>
</dbReference>
<evidence type="ECO:0000313" key="5">
    <source>
        <dbReference type="EMBL" id="PVZ08797.1"/>
    </source>
</evidence>
<dbReference type="Pfam" id="PF01881">
    <property type="entry name" value="Cas_Cas6_C"/>
    <property type="match status" value="1"/>
</dbReference>
<comment type="caution">
    <text evidence="5">The sequence shown here is derived from an EMBL/GenBank/DDBJ whole genome shotgun (WGS) entry which is preliminary data.</text>
</comment>
<sequence>MRIQLYIHADDALVPFAHQHLLVGTIQKWLGDNELHGRSIPYSFSRLSGGKLVSELGSILFADRADMFVSAHDPEILNRMVTGIRQDPTMFKGLSVREVVLMEDPDMSARELFYPASPILLKRWREERRFDHVIYTDPDANALLTENLRKKLQVMGVDDDTLMASFAPGQGKAKVMLIDYRGVKNKVSWCPIRIEGRAESKLFAWNAGVGNSTGIGFGAIK</sequence>
<protein>
    <submittedName>
        <fullName evidence="5">CRISPR-associated Cas6 family protein</fullName>
    </submittedName>
</protein>
<keyword evidence="6" id="KW-1185">Reference proteome</keyword>
<dbReference type="AlphaFoldDB" id="A0A2U1F9C0"/>
<keyword evidence="2" id="KW-0694">RNA-binding</keyword>
<dbReference type="InterPro" id="IPR045747">
    <property type="entry name" value="CRISPR-assoc_prot_Cas6_N_sf"/>
</dbReference>
<evidence type="ECO:0000256" key="2">
    <source>
        <dbReference type="ARBA" id="ARBA00022884"/>
    </source>
</evidence>
<evidence type="ECO:0000313" key="6">
    <source>
        <dbReference type="Proteomes" id="UP000245462"/>
    </source>
</evidence>
<organism evidence="5 6">
    <name type="scientific">Porphyromonas loveana</name>
    <dbReference type="NCBI Taxonomy" id="1884669"/>
    <lineage>
        <taxon>Bacteria</taxon>
        <taxon>Pseudomonadati</taxon>
        <taxon>Bacteroidota</taxon>
        <taxon>Bacteroidia</taxon>
        <taxon>Bacteroidales</taxon>
        <taxon>Porphyromonadaceae</taxon>
        <taxon>Porphyromonas</taxon>
    </lineage>
</organism>
<accession>A0A2U1F9C0</accession>
<evidence type="ECO:0000256" key="1">
    <source>
        <dbReference type="ARBA" id="ARBA00005937"/>
    </source>
</evidence>
<dbReference type="Proteomes" id="UP000245462">
    <property type="component" value="Unassembled WGS sequence"/>
</dbReference>
<dbReference type="OrthoDB" id="956004at2"/>
<name>A0A2U1F9C0_9PORP</name>